<evidence type="ECO:0000256" key="1">
    <source>
        <dbReference type="SAM" id="Coils"/>
    </source>
</evidence>
<name>A0AAV9VMB4_9PEZI</name>
<feature type="compositionally biased region" description="Gly residues" evidence="2">
    <location>
        <begin position="157"/>
        <end position="170"/>
    </location>
</feature>
<feature type="compositionally biased region" description="Low complexity" evidence="2">
    <location>
        <begin position="21"/>
        <end position="39"/>
    </location>
</feature>
<sequence length="170" mass="18318">MDRTERHTHMGTISDEEDRSSGSNTPSSGTNSSDSSMSTYHPSVTPLPIHGLEALYAPFGGIGERLLHQHIRMRGLNQLASNTAARIRAAEARRRELAAIIAEIRRLQAGLRQEAEEISLHANSDSDSEDDSEDDEDEDIVLGIGTQKEKKSDQGGDHAGGTGNGGTWAV</sequence>
<evidence type="ECO:0000313" key="4">
    <source>
        <dbReference type="Proteomes" id="UP001373714"/>
    </source>
</evidence>
<organism evidence="3 4">
    <name type="scientific">Orbilia blumenaviensis</name>
    <dbReference type="NCBI Taxonomy" id="1796055"/>
    <lineage>
        <taxon>Eukaryota</taxon>
        <taxon>Fungi</taxon>
        <taxon>Dikarya</taxon>
        <taxon>Ascomycota</taxon>
        <taxon>Pezizomycotina</taxon>
        <taxon>Orbiliomycetes</taxon>
        <taxon>Orbiliales</taxon>
        <taxon>Orbiliaceae</taxon>
        <taxon>Orbilia</taxon>
    </lineage>
</organism>
<feature type="region of interest" description="Disordered" evidence="2">
    <location>
        <begin position="118"/>
        <end position="170"/>
    </location>
</feature>
<reference evidence="3 4" key="1">
    <citation type="submission" date="2019-10" db="EMBL/GenBank/DDBJ databases">
        <authorList>
            <person name="Palmer J.M."/>
        </authorList>
    </citation>
    <scope>NUCLEOTIDE SEQUENCE [LARGE SCALE GENOMIC DNA]</scope>
    <source>
        <strain evidence="3 4">TWF730</strain>
    </source>
</reference>
<feature type="compositionally biased region" description="Basic and acidic residues" evidence="2">
    <location>
        <begin position="147"/>
        <end position="156"/>
    </location>
</feature>
<dbReference type="EMBL" id="JAVHNS010000002">
    <property type="protein sequence ID" value="KAK6362131.1"/>
    <property type="molecule type" value="Genomic_DNA"/>
</dbReference>
<feature type="compositionally biased region" description="Acidic residues" evidence="2">
    <location>
        <begin position="126"/>
        <end position="140"/>
    </location>
</feature>
<accession>A0AAV9VMB4</accession>
<gene>
    <name evidence="3" type="ORF">TWF730_005828</name>
</gene>
<comment type="caution">
    <text evidence="3">The sequence shown here is derived from an EMBL/GenBank/DDBJ whole genome shotgun (WGS) entry which is preliminary data.</text>
</comment>
<dbReference type="Proteomes" id="UP001373714">
    <property type="component" value="Unassembled WGS sequence"/>
</dbReference>
<keyword evidence="4" id="KW-1185">Reference proteome</keyword>
<keyword evidence="1" id="KW-0175">Coiled coil</keyword>
<evidence type="ECO:0000313" key="3">
    <source>
        <dbReference type="EMBL" id="KAK6362131.1"/>
    </source>
</evidence>
<feature type="region of interest" description="Disordered" evidence="2">
    <location>
        <begin position="1"/>
        <end position="42"/>
    </location>
</feature>
<proteinExistence type="predicted"/>
<dbReference type="AlphaFoldDB" id="A0AAV9VMB4"/>
<feature type="coiled-coil region" evidence="1">
    <location>
        <begin position="87"/>
        <end position="117"/>
    </location>
</feature>
<evidence type="ECO:0000256" key="2">
    <source>
        <dbReference type="SAM" id="MobiDB-lite"/>
    </source>
</evidence>
<protein>
    <submittedName>
        <fullName evidence="3">Uncharacterized protein</fullName>
    </submittedName>
</protein>